<dbReference type="AlphaFoldDB" id="A0A084QXL1"/>
<reference evidence="11 12" key="1">
    <citation type="journal article" date="2014" name="BMC Genomics">
        <title>Comparative genome sequencing reveals chemotype-specific gene clusters in the toxigenic black mold Stachybotrys.</title>
        <authorList>
            <person name="Semeiks J."/>
            <person name="Borek D."/>
            <person name="Otwinowski Z."/>
            <person name="Grishin N.V."/>
        </authorList>
    </citation>
    <scope>NUCLEOTIDE SEQUENCE [LARGE SCALE GENOMIC DNA]</scope>
    <source>
        <strain evidence="11 12">IBT 40285</strain>
    </source>
</reference>
<evidence type="ECO:0000256" key="1">
    <source>
        <dbReference type="ARBA" id="ARBA00004123"/>
    </source>
</evidence>
<evidence type="ECO:0000259" key="10">
    <source>
        <dbReference type="PROSITE" id="PS51821"/>
    </source>
</evidence>
<dbReference type="InterPro" id="IPR021740">
    <property type="entry name" value="Velvet"/>
</dbReference>
<feature type="compositionally biased region" description="Pro residues" evidence="9">
    <location>
        <begin position="286"/>
        <end position="295"/>
    </location>
</feature>
<evidence type="ECO:0000313" key="11">
    <source>
        <dbReference type="EMBL" id="KFA68696.1"/>
    </source>
</evidence>
<feature type="compositionally biased region" description="Basic and acidic residues" evidence="9">
    <location>
        <begin position="228"/>
        <end position="241"/>
    </location>
</feature>
<dbReference type="InParanoid" id="A0A084QXL1"/>
<protein>
    <recommendedName>
        <fullName evidence="10">Velvet domain-containing protein</fullName>
    </recommendedName>
</protein>
<evidence type="ECO:0000256" key="7">
    <source>
        <dbReference type="ARBA" id="ARBA00023242"/>
    </source>
</evidence>
<dbReference type="PANTHER" id="PTHR33572">
    <property type="entry name" value="SPORE DEVELOPMENT REGULATOR VOSA"/>
    <property type="match status" value="1"/>
</dbReference>
<evidence type="ECO:0000256" key="2">
    <source>
        <dbReference type="ARBA" id="ARBA00004496"/>
    </source>
</evidence>
<dbReference type="GO" id="GO:0043455">
    <property type="term" value="P:regulation of secondary metabolic process"/>
    <property type="evidence" value="ECO:0007669"/>
    <property type="project" value="UniProtKB-ARBA"/>
</dbReference>
<dbReference type="PANTHER" id="PTHR33572:SF14">
    <property type="entry name" value="DEVELOPMENTAL AND SECONDARY METABOLISM REGULATOR VEA"/>
    <property type="match status" value="1"/>
</dbReference>
<feature type="region of interest" description="Disordered" evidence="9">
    <location>
        <begin position="500"/>
        <end position="528"/>
    </location>
</feature>
<evidence type="ECO:0000256" key="8">
    <source>
        <dbReference type="ARBA" id="ARBA00038005"/>
    </source>
</evidence>
<gene>
    <name evidence="11" type="ORF">S40285_02614</name>
</gene>
<proteinExistence type="inferred from homology"/>
<evidence type="ECO:0000256" key="9">
    <source>
        <dbReference type="SAM" id="MobiDB-lite"/>
    </source>
</evidence>
<dbReference type="GO" id="GO:0034250">
    <property type="term" value="P:positive regulation of amide metabolic process"/>
    <property type="evidence" value="ECO:0007669"/>
    <property type="project" value="UniProtKB-ARBA"/>
</dbReference>
<dbReference type="Gene3D" id="2.60.40.3960">
    <property type="entry name" value="Velvet domain"/>
    <property type="match status" value="1"/>
</dbReference>
<dbReference type="Pfam" id="PF11754">
    <property type="entry name" value="Velvet"/>
    <property type="match status" value="2"/>
</dbReference>
<keyword evidence="12" id="KW-1185">Reference proteome</keyword>
<dbReference type="InterPro" id="IPR037525">
    <property type="entry name" value="Velvet_dom"/>
</dbReference>
<dbReference type="STRING" id="1283841.A0A084QXL1"/>
<evidence type="ECO:0000256" key="6">
    <source>
        <dbReference type="ARBA" id="ARBA00023163"/>
    </source>
</evidence>
<name>A0A084QXL1_STAC4</name>
<dbReference type="GO" id="GO:0051176">
    <property type="term" value="P:positive regulation of sulfur metabolic process"/>
    <property type="evidence" value="ECO:0007669"/>
    <property type="project" value="UniProtKB-ARBA"/>
</dbReference>
<dbReference type="PROSITE" id="PS51821">
    <property type="entry name" value="VELVET"/>
    <property type="match status" value="1"/>
</dbReference>
<dbReference type="InterPro" id="IPR038491">
    <property type="entry name" value="Velvet_dom_sf"/>
</dbReference>
<dbReference type="OMA" id="APLPRMN"/>
<dbReference type="EMBL" id="KL659751">
    <property type="protein sequence ID" value="KFA68696.1"/>
    <property type="molecule type" value="Genomic_DNA"/>
</dbReference>
<dbReference type="GO" id="GO:0005634">
    <property type="term" value="C:nucleus"/>
    <property type="evidence" value="ECO:0007669"/>
    <property type="project" value="UniProtKB-SubCell"/>
</dbReference>
<sequence length="542" mass="60772">MATPSAIPANSSRDVFCQIKRVTREHRTLWYRLTVLQQPERARACGSGQKANSDRRPVDPPPVVELRIVEGETWDQGKDITFDYNAHFFLYASLEDARQKHPGKGGLNNNPPILTGVPASGMAYLDRPNEAGYFIFPDLSVRHEGYYKLKFSLFETTKEEKDFDLEPADADLPPGVDWRMEIETTPFHVFSAKKFPGLMESTQLSKTVADQGCRVRIRRDVRMRKREGKSGGYDRREEKYSGPRTVTPAPEDPHGIRARSLSNSSEHRTPYALEPQRRPSIVDAAYPPPPPPPPSGYDATQAPRGHLSFGDPSAPQYAAPRQYHPQSNVQLAPMSPSGAYAPVQSPYCKHEPYCKPEVSAMGYVPSRNPSLVASPAQPIKPEIYDRRSSVSTYVPPSPSVYSSYDGQMRRDSHQSLPMTPMMPYPSSRHQMQPIQPSPQHGHYQPERRESLAPLRIAALVSPNQPIEAQTEPLPPPPMIATGGKRKHDYVFSQNVRPLYNGQRQQDPHFTTGRRGYTPEPHEGTYSRADGSTCSIPFNTCTM</sequence>
<dbReference type="FunFam" id="2.60.40.3960:FF:000001">
    <property type="entry name" value="Sexual development activator VeA"/>
    <property type="match status" value="1"/>
</dbReference>
<feature type="domain" description="Velvet" evidence="10">
    <location>
        <begin position="23"/>
        <end position="218"/>
    </location>
</feature>
<evidence type="ECO:0000256" key="5">
    <source>
        <dbReference type="ARBA" id="ARBA00023015"/>
    </source>
</evidence>
<dbReference type="HOGENOM" id="CLU_022491_2_0_1"/>
<keyword evidence="4" id="KW-0749">Sporulation</keyword>
<feature type="region of interest" description="Disordered" evidence="9">
    <location>
        <begin position="219"/>
        <end position="323"/>
    </location>
</feature>
<feature type="region of interest" description="Disordered" evidence="9">
    <location>
        <begin position="42"/>
        <end position="61"/>
    </location>
</feature>
<comment type="subcellular location">
    <subcellularLocation>
        <location evidence="2">Cytoplasm</location>
    </subcellularLocation>
    <subcellularLocation>
        <location evidence="1">Nucleus</location>
    </subcellularLocation>
</comment>
<keyword evidence="3" id="KW-0963">Cytoplasm</keyword>
<keyword evidence="7" id="KW-0539">Nucleus</keyword>
<evidence type="ECO:0000256" key="3">
    <source>
        <dbReference type="ARBA" id="ARBA00022490"/>
    </source>
</evidence>
<keyword evidence="5" id="KW-0805">Transcription regulation</keyword>
<evidence type="ECO:0000313" key="12">
    <source>
        <dbReference type="Proteomes" id="UP000028524"/>
    </source>
</evidence>
<dbReference type="Proteomes" id="UP000028524">
    <property type="component" value="Unassembled WGS sequence"/>
</dbReference>
<dbReference type="GO" id="GO:0030435">
    <property type="term" value="P:sporulation resulting in formation of a cellular spore"/>
    <property type="evidence" value="ECO:0007669"/>
    <property type="project" value="UniProtKB-KW"/>
</dbReference>
<accession>A0A084QXL1</accession>
<dbReference type="GO" id="GO:0005737">
    <property type="term" value="C:cytoplasm"/>
    <property type="evidence" value="ECO:0007669"/>
    <property type="project" value="UniProtKB-SubCell"/>
</dbReference>
<keyword evidence="6" id="KW-0804">Transcription</keyword>
<evidence type="ECO:0000256" key="4">
    <source>
        <dbReference type="ARBA" id="ARBA00022969"/>
    </source>
</evidence>
<dbReference type="OrthoDB" id="5384689at2759"/>
<organism evidence="11 12">
    <name type="scientific">Stachybotrys chlorohalonatus (strain IBT 40285)</name>
    <dbReference type="NCBI Taxonomy" id="1283841"/>
    <lineage>
        <taxon>Eukaryota</taxon>
        <taxon>Fungi</taxon>
        <taxon>Dikarya</taxon>
        <taxon>Ascomycota</taxon>
        <taxon>Pezizomycotina</taxon>
        <taxon>Sordariomycetes</taxon>
        <taxon>Hypocreomycetidae</taxon>
        <taxon>Hypocreales</taxon>
        <taxon>Stachybotryaceae</taxon>
        <taxon>Stachybotrys</taxon>
    </lineage>
</organism>
<comment type="similarity">
    <text evidence="8">Belongs to the velvet family. VeA subfamily.</text>
</comment>